<keyword evidence="4" id="KW-1185">Reference proteome</keyword>
<keyword evidence="2" id="KW-1133">Transmembrane helix</keyword>
<dbReference type="GO" id="GO:0007606">
    <property type="term" value="P:sensory perception of chemical stimulus"/>
    <property type="evidence" value="ECO:0007669"/>
    <property type="project" value="InterPro"/>
</dbReference>
<dbReference type="GO" id="GO:0016020">
    <property type="term" value="C:membrane"/>
    <property type="evidence" value="ECO:0007669"/>
    <property type="project" value="InterPro"/>
</dbReference>
<dbReference type="Proteomes" id="UP000605970">
    <property type="component" value="Unassembled WGS sequence"/>
</dbReference>
<dbReference type="InterPro" id="IPR004151">
    <property type="entry name" value="7TM_GPCR_serpentine_rcpt_Sre"/>
</dbReference>
<comment type="caution">
    <text evidence="3">The sequence shown here is derived from an EMBL/GenBank/DDBJ whole genome shotgun (WGS) entry which is preliminary data.</text>
</comment>
<feature type="transmembrane region" description="Helical" evidence="2">
    <location>
        <begin position="31"/>
        <end position="51"/>
    </location>
</feature>
<dbReference type="OrthoDB" id="5903032at2759"/>
<dbReference type="EMBL" id="JABEBT010000045">
    <property type="protein sequence ID" value="KAF7635200.1"/>
    <property type="molecule type" value="Genomic_DNA"/>
</dbReference>
<sequence length="73" mass="8897">RNITILIRFILSDITWNKSEYLQHFGLFCNYFLILIGHPILIERLIATIFAKNYEIKKRKYFGIIWFIILVNY</sequence>
<evidence type="ECO:0000256" key="1">
    <source>
        <dbReference type="ARBA" id="ARBA00006803"/>
    </source>
</evidence>
<feature type="non-terminal residue" evidence="3">
    <location>
        <position position="1"/>
    </location>
</feature>
<keyword evidence="2" id="KW-0812">Transmembrane</keyword>
<gene>
    <name evidence="3" type="ORF">Mgra_00005315</name>
</gene>
<comment type="similarity">
    <text evidence="1">Belongs to the nematode receptor-like protein sre family.</text>
</comment>
<accession>A0A8S9ZP41</accession>
<reference evidence="3" key="1">
    <citation type="journal article" date="2020" name="Ecol. Evol.">
        <title>Genome structure and content of the rice root-knot nematode (Meloidogyne graminicola).</title>
        <authorList>
            <person name="Phan N.T."/>
            <person name="Danchin E.G.J."/>
            <person name="Klopp C."/>
            <person name="Perfus-Barbeoch L."/>
            <person name="Kozlowski D.K."/>
            <person name="Koutsovoulos G.D."/>
            <person name="Lopez-Roques C."/>
            <person name="Bouchez O."/>
            <person name="Zahm M."/>
            <person name="Besnard G."/>
            <person name="Bellafiore S."/>
        </authorList>
    </citation>
    <scope>NUCLEOTIDE SEQUENCE</scope>
    <source>
        <strain evidence="3">VN-18</strain>
    </source>
</reference>
<keyword evidence="2" id="KW-0472">Membrane</keyword>
<organism evidence="3 4">
    <name type="scientific">Meloidogyne graminicola</name>
    <dbReference type="NCBI Taxonomy" id="189291"/>
    <lineage>
        <taxon>Eukaryota</taxon>
        <taxon>Metazoa</taxon>
        <taxon>Ecdysozoa</taxon>
        <taxon>Nematoda</taxon>
        <taxon>Chromadorea</taxon>
        <taxon>Rhabditida</taxon>
        <taxon>Tylenchina</taxon>
        <taxon>Tylenchomorpha</taxon>
        <taxon>Tylenchoidea</taxon>
        <taxon>Meloidogynidae</taxon>
        <taxon>Meloidogyninae</taxon>
        <taxon>Meloidogyne</taxon>
    </lineage>
</organism>
<evidence type="ECO:0000313" key="3">
    <source>
        <dbReference type="EMBL" id="KAF7635200.1"/>
    </source>
</evidence>
<evidence type="ECO:0000313" key="4">
    <source>
        <dbReference type="Proteomes" id="UP000605970"/>
    </source>
</evidence>
<evidence type="ECO:0000256" key="2">
    <source>
        <dbReference type="SAM" id="Phobius"/>
    </source>
</evidence>
<proteinExistence type="inferred from homology"/>
<protein>
    <submittedName>
        <fullName evidence="3">Uncharacterized protein</fullName>
    </submittedName>
</protein>
<dbReference type="Pfam" id="PF03125">
    <property type="entry name" value="Sre"/>
    <property type="match status" value="1"/>
</dbReference>
<dbReference type="AlphaFoldDB" id="A0A8S9ZP41"/>
<name>A0A8S9ZP41_9BILA</name>